<organism evidence="1 2">
    <name type="scientific">Sousa chinensis</name>
    <name type="common">Indo-pacific humpbacked dolphin</name>
    <name type="synonym">Steno chinensis</name>
    <dbReference type="NCBI Taxonomy" id="103600"/>
    <lineage>
        <taxon>Eukaryota</taxon>
        <taxon>Metazoa</taxon>
        <taxon>Chordata</taxon>
        <taxon>Craniata</taxon>
        <taxon>Vertebrata</taxon>
        <taxon>Euteleostomi</taxon>
        <taxon>Mammalia</taxon>
        <taxon>Eutheria</taxon>
        <taxon>Laurasiatheria</taxon>
        <taxon>Artiodactyla</taxon>
        <taxon>Whippomorpha</taxon>
        <taxon>Cetacea</taxon>
        <taxon>Odontoceti</taxon>
        <taxon>Delphinidae</taxon>
        <taxon>Sousa</taxon>
    </lineage>
</organism>
<sequence>MLASMLEFYQVCHTIKDNEESRASTCHRVPIFGVMS</sequence>
<proteinExistence type="predicted"/>
<gene>
    <name evidence="1" type="ORF">DBR06_SOUSAS1310031</name>
</gene>
<name>A0A484GZX5_SOUCH</name>
<reference evidence="1 2" key="1">
    <citation type="journal article" date="2018" name="Genomics">
        <title>Molecular footprints of inshore aquatic adaptation in Indo-Pacific humpback dolphin (Sousa chinensis).</title>
        <authorList>
            <person name="Ming Y."/>
            <person name="Jian J."/>
            <person name="Yu F."/>
            <person name="Yu X."/>
            <person name="Wang J."/>
            <person name="Liu W."/>
        </authorList>
    </citation>
    <scope>NUCLEOTIDE SEQUENCE [LARGE SCALE GENOMIC DNA]</scope>
    <source>
        <strain evidence="1">MY-2018</strain>
        <tissue evidence="1">Skin</tissue>
    </source>
</reference>
<dbReference type="Proteomes" id="UP000295264">
    <property type="component" value="Unassembled WGS sequence"/>
</dbReference>
<accession>A0A484GZX5</accession>
<keyword evidence="2" id="KW-1185">Reference proteome</keyword>
<evidence type="ECO:0000313" key="1">
    <source>
        <dbReference type="EMBL" id="TEA40736.1"/>
    </source>
</evidence>
<dbReference type="AlphaFoldDB" id="A0A484GZX5"/>
<comment type="caution">
    <text evidence="1">The sequence shown here is derived from an EMBL/GenBank/DDBJ whole genome shotgun (WGS) entry which is preliminary data.</text>
</comment>
<dbReference type="EMBL" id="QWLN02002294">
    <property type="protein sequence ID" value="TEA40736.1"/>
    <property type="molecule type" value="Genomic_DNA"/>
</dbReference>
<protein>
    <submittedName>
        <fullName evidence="1">Uncharacterized protein</fullName>
    </submittedName>
</protein>
<evidence type="ECO:0000313" key="2">
    <source>
        <dbReference type="Proteomes" id="UP000295264"/>
    </source>
</evidence>